<dbReference type="PANTHER" id="PTHR11475:SF4">
    <property type="entry name" value="CHORION PEROXIDASE"/>
    <property type="match status" value="1"/>
</dbReference>
<keyword evidence="5" id="KW-0560">Oxidoreductase</keyword>
<keyword evidence="6" id="KW-1185">Reference proteome</keyword>
<proteinExistence type="predicted"/>
<dbReference type="EMBL" id="FCON02000027">
    <property type="protein sequence ID" value="SAL59280.1"/>
    <property type="molecule type" value="Genomic_DNA"/>
</dbReference>
<evidence type="ECO:0000256" key="3">
    <source>
        <dbReference type="ARBA" id="ARBA00023180"/>
    </source>
</evidence>
<sequence length="561" mass="59483">MRTNNRLATVYLVILITIVEMPLQALADRHASPAVPPITLLKAFRPIGGAGNNLDHPDFNATPGSPELSLAPLNFASGGANALVDGPNPRTISSVITGGTGAKGQDGQVADPAASAWLYVWGQFVDHDLGLEATPLTTAAINITVPANDPDVSAGTVIAMTRARRNPATNTIINTSAGYLDLSQLYGSTQKVADSLRNADGTMQASQDGKSLAIVGGVFVSGDPRVMENPELTATTTLFMREHNNWVGQLKTQHPDWTGDQLYNMARAITTAEYENIVYAEYLPVLIGHALGSYQGYDSSQSAQVSQEFSTAAFRVGHTQISDTQEGVDNSGVTTFSQPLSQAFFNSPAQDIANGVDPLLRSFSLDFAQATDVYVVATLRNLLAASLVGGGVDLIDLIAIDVQRERDVGLGSLNQTRAALNLAPYNSFAALTSDPVLQKNLKAVYGSIDQVDLFIGGLAEAHASSGVTGPTFQKIISRQFSALRAGDRFFWLNQGFDSATTSMIESTTLADIIVRNTDTTALPQHVFLQGAAVVPDSHSKRQTPVARGMRPDAASAVNPAR</sequence>
<reference evidence="5" key="1">
    <citation type="submission" date="2016-01" db="EMBL/GenBank/DDBJ databases">
        <authorList>
            <person name="Peeters C."/>
        </authorList>
    </citation>
    <scope>NUCLEOTIDE SEQUENCE [LARGE SCALE GENOMIC DNA]</scope>
    <source>
        <strain evidence="5">LMG 22940</strain>
    </source>
</reference>
<comment type="caution">
    <text evidence="5">The sequence shown here is derived from an EMBL/GenBank/DDBJ whole genome shotgun (WGS) entry which is preliminary data.</text>
</comment>
<organism evidence="5 6">
    <name type="scientific">Caballeronia choica</name>
    <dbReference type="NCBI Taxonomy" id="326476"/>
    <lineage>
        <taxon>Bacteria</taxon>
        <taxon>Pseudomonadati</taxon>
        <taxon>Pseudomonadota</taxon>
        <taxon>Betaproteobacteria</taxon>
        <taxon>Burkholderiales</taxon>
        <taxon>Burkholderiaceae</taxon>
        <taxon>Caballeronia</taxon>
    </lineage>
</organism>
<dbReference type="PANTHER" id="PTHR11475">
    <property type="entry name" value="OXIDASE/PEROXIDASE"/>
    <property type="match status" value="1"/>
</dbReference>
<evidence type="ECO:0000313" key="6">
    <source>
        <dbReference type="Proteomes" id="UP000054770"/>
    </source>
</evidence>
<dbReference type="GO" id="GO:0004601">
    <property type="term" value="F:peroxidase activity"/>
    <property type="evidence" value="ECO:0007669"/>
    <property type="project" value="UniProtKB-KW"/>
</dbReference>
<dbReference type="SMR" id="A0A158IT59"/>
<name>A0A158IT59_9BURK</name>
<dbReference type="Proteomes" id="UP000054770">
    <property type="component" value="Unassembled WGS sequence"/>
</dbReference>
<dbReference type="GO" id="GO:0020037">
    <property type="term" value="F:heme binding"/>
    <property type="evidence" value="ECO:0007669"/>
    <property type="project" value="InterPro"/>
</dbReference>
<dbReference type="GO" id="GO:0006979">
    <property type="term" value="P:response to oxidative stress"/>
    <property type="evidence" value="ECO:0007669"/>
    <property type="project" value="InterPro"/>
</dbReference>
<gene>
    <name evidence="5" type="ORF">AWB68_02967</name>
</gene>
<dbReference type="GO" id="GO:0005576">
    <property type="term" value="C:extracellular region"/>
    <property type="evidence" value="ECO:0007669"/>
    <property type="project" value="UniProtKB-SubCell"/>
</dbReference>
<dbReference type="PROSITE" id="PS50292">
    <property type="entry name" value="PEROXIDASE_3"/>
    <property type="match status" value="1"/>
</dbReference>
<evidence type="ECO:0000256" key="4">
    <source>
        <dbReference type="SAM" id="MobiDB-lite"/>
    </source>
</evidence>
<dbReference type="Gene3D" id="1.10.640.10">
    <property type="entry name" value="Haem peroxidase domain superfamily, animal type"/>
    <property type="match status" value="1"/>
</dbReference>
<dbReference type="AlphaFoldDB" id="A0A158IT59"/>
<dbReference type="PRINTS" id="PR00457">
    <property type="entry name" value="ANPEROXIDASE"/>
</dbReference>
<keyword evidence="5" id="KW-0575">Peroxidase</keyword>
<protein>
    <submittedName>
        <fullName evidence="5">Animal heme peroxidase</fullName>
    </submittedName>
</protein>
<dbReference type="InterPro" id="IPR019791">
    <property type="entry name" value="Haem_peroxidase_animal"/>
</dbReference>
<dbReference type="SUPFAM" id="SSF48113">
    <property type="entry name" value="Heme-dependent peroxidases"/>
    <property type="match status" value="1"/>
</dbReference>
<evidence type="ECO:0000256" key="1">
    <source>
        <dbReference type="ARBA" id="ARBA00004613"/>
    </source>
</evidence>
<dbReference type="OrthoDB" id="9765610at2"/>
<dbReference type="InterPro" id="IPR037120">
    <property type="entry name" value="Haem_peroxidase_sf_animal"/>
</dbReference>
<comment type="subcellular location">
    <subcellularLocation>
        <location evidence="1">Secreted</location>
    </subcellularLocation>
</comment>
<feature type="region of interest" description="Disordered" evidence="4">
    <location>
        <begin position="538"/>
        <end position="561"/>
    </location>
</feature>
<accession>A0A158IT59</accession>
<keyword evidence="3" id="KW-0325">Glycoprotein</keyword>
<dbReference type="InterPro" id="IPR010255">
    <property type="entry name" value="Haem_peroxidase_sf"/>
</dbReference>
<dbReference type="RefSeq" id="WP_125482938.1">
    <property type="nucleotide sequence ID" value="NZ_FCON02000027.1"/>
</dbReference>
<dbReference type="Pfam" id="PF03098">
    <property type="entry name" value="An_peroxidase"/>
    <property type="match status" value="1"/>
</dbReference>
<evidence type="ECO:0000313" key="5">
    <source>
        <dbReference type="EMBL" id="SAL59280.1"/>
    </source>
</evidence>
<evidence type="ECO:0000256" key="2">
    <source>
        <dbReference type="ARBA" id="ARBA00022525"/>
    </source>
</evidence>
<keyword evidence="2" id="KW-0964">Secreted</keyword>